<reference evidence="1" key="1">
    <citation type="submission" date="2022-08" db="EMBL/GenBank/DDBJ databases">
        <authorList>
            <person name="Gutierrez-Valencia J."/>
        </authorList>
    </citation>
    <scope>NUCLEOTIDE SEQUENCE</scope>
</reference>
<evidence type="ECO:0000313" key="1">
    <source>
        <dbReference type="EMBL" id="CAI0573488.1"/>
    </source>
</evidence>
<dbReference type="EMBL" id="CAMGYJ010000011">
    <property type="protein sequence ID" value="CAI0573488.1"/>
    <property type="molecule type" value="Genomic_DNA"/>
</dbReference>
<dbReference type="Proteomes" id="UP001154282">
    <property type="component" value="Unassembled WGS sequence"/>
</dbReference>
<evidence type="ECO:0000313" key="2">
    <source>
        <dbReference type="EMBL" id="CAI0594022.1"/>
    </source>
</evidence>
<comment type="caution">
    <text evidence="1">The sequence shown here is derived from an EMBL/GenBank/DDBJ whole genome shotgun (WGS) entry which is preliminary data.</text>
</comment>
<name>A0AAV0RWN5_9ROSI</name>
<organism evidence="1 3">
    <name type="scientific">Linum tenue</name>
    <dbReference type="NCBI Taxonomy" id="586396"/>
    <lineage>
        <taxon>Eukaryota</taxon>
        <taxon>Viridiplantae</taxon>
        <taxon>Streptophyta</taxon>
        <taxon>Embryophyta</taxon>
        <taxon>Tracheophyta</taxon>
        <taxon>Spermatophyta</taxon>
        <taxon>Magnoliopsida</taxon>
        <taxon>eudicotyledons</taxon>
        <taxon>Gunneridae</taxon>
        <taxon>Pentapetalae</taxon>
        <taxon>rosids</taxon>
        <taxon>fabids</taxon>
        <taxon>Malpighiales</taxon>
        <taxon>Linaceae</taxon>
        <taxon>Linum</taxon>
    </lineage>
</organism>
<dbReference type="AlphaFoldDB" id="A0AAV0RWN5"/>
<gene>
    <name evidence="1" type="ORF">LITE_LOCUS50108</name>
    <name evidence="2" type="ORF">LITE_LOCUS50205</name>
</gene>
<dbReference type="EMBL" id="CAMGYJ010000011">
    <property type="protein sequence ID" value="CAI0594022.1"/>
    <property type="molecule type" value="Genomic_DNA"/>
</dbReference>
<protein>
    <submittedName>
        <fullName evidence="1">Uncharacterized protein</fullName>
    </submittedName>
</protein>
<proteinExistence type="predicted"/>
<keyword evidence="3" id="KW-1185">Reference proteome</keyword>
<accession>A0AAV0RWN5</accession>
<sequence length="28" mass="3366">MGRMRLSWVTSSPRKGWEKGSWRCTLLR</sequence>
<evidence type="ECO:0000313" key="3">
    <source>
        <dbReference type="Proteomes" id="UP001154282"/>
    </source>
</evidence>